<name>A3IR27_9CHRO</name>
<evidence type="ECO:0000313" key="1">
    <source>
        <dbReference type="EMBL" id="EAZ91017.1"/>
    </source>
</evidence>
<dbReference type="RefSeq" id="WP_008275839.1">
    <property type="nucleotide sequence ID" value="NZ_AAXW01000017.1"/>
</dbReference>
<comment type="caution">
    <text evidence="1">The sequence shown here is derived from an EMBL/GenBank/DDBJ whole genome shotgun (WGS) entry which is preliminary data.</text>
</comment>
<sequence>MSQITPSIQDFSLINSYVTKIKEDLEFDTLSNAFYFFVMDYILELNEDEIKDSITDTNFLKTNHQLGGHDRGIDAIYIDDSESTITVHFFNFKYTSKFEKTKNHYPSVEIDKILSFVKSLMSKDEYLNEDVNPILYSKCKEIWKIFETQNPNFVLHICGNFYKIFEPNEEKRFQREIEKYSNFDVQYHLLPELIDLVTSSTKKEINAKIMGIDQRYFEKTGGNVRALIFEIDAKDLIRIVLDNEDIRNATDL</sequence>
<dbReference type="AlphaFoldDB" id="A3IR27"/>
<accession>A3IR27</accession>
<reference evidence="1 2" key="1">
    <citation type="submission" date="2007-03" db="EMBL/GenBank/DDBJ databases">
        <authorList>
            <person name="Stal L."/>
            <person name="Ferriera S."/>
            <person name="Johnson J."/>
            <person name="Kravitz S."/>
            <person name="Beeson K."/>
            <person name="Sutton G."/>
            <person name="Rogers Y.-H."/>
            <person name="Friedman R."/>
            <person name="Frazier M."/>
            <person name="Venter J.C."/>
        </authorList>
    </citation>
    <scope>NUCLEOTIDE SEQUENCE [LARGE SCALE GENOMIC DNA]</scope>
    <source>
        <strain evidence="1 2">CCY0110</strain>
    </source>
</reference>
<evidence type="ECO:0000313" key="2">
    <source>
        <dbReference type="Proteomes" id="UP000003781"/>
    </source>
</evidence>
<gene>
    <name evidence="1" type="ORF">CY0110_27435</name>
</gene>
<keyword evidence="2" id="KW-1185">Reference proteome</keyword>
<proteinExistence type="predicted"/>
<organism evidence="1 2">
    <name type="scientific">Crocosphaera chwakensis CCY0110</name>
    <dbReference type="NCBI Taxonomy" id="391612"/>
    <lineage>
        <taxon>Bacteria</taxon>
        <taxon>Bacillati</taxon>
        <taxon>Cyanobacteriota</taxon>
        <taxon>Cyanophyceae</taxon>
        <taxon>Oscillatoriophycideae</taxon>
        <taxon>Chroococcales</taxon>
        <taxon>Aphanothecaceae</taxon>
        <taxon>Crocosphaera</taxon>
        <taxon>Crocosphaera chwakensis</taxon>
    </lineage>
</organism>
<dbReference type="Proteomes" id="UP000003781">
    <property type="component" value="Unassembled WGS sequence"/>
</dbReference>
<dbReference type="OrthoDB" id="9806213at2"/>
<dbReference type="EMBL" id="AAXW01000017">
    <property type="protein sequence ID" value="EAZ91017.1"/>
    <property type="molecule type" value="Genomic_DNA"/>
</dbReference>
<protein>
    <submittedName>
        <fullName evidence="1">Uncharacterized protein</fullName>
    </submittedName>
</protein>